<dbReference type="OrthoDB" id="7700296at2759"/>
<dbReference type="Pfam" id="PF26100">
    <property type="entry name" value="RAG1_RNase_H"/>
    <property type="match status" value="1"/>
</dbReference>
<keyword evidence="3" id="KW-1185">Reference proteome</keyword>
<evidence type="ECO:0000313" key="3">
    <source>
        <dbReference type="Proteomes" id="UP000036403"/>
    </source>
</evidence>
<evidence type="ECO:0000259" key="1">
    <source>
        <dbReference type="Pfam" id="PF26100"/>
    </source>
</evidence>
<feature type="domain" description="V(D)J recombination-activating protein 1 RNase H" evidence="1">
    <location>
        <begin position="199"/>
        <end position="304"/>
    </location>
</feature>
<organism evidence="2 3">
    <name type="scientific">Lasius niger</name>
    <name type="common">Black garden ant</name>
    <dbReference type="NCBI Taxonomy" id="67767"/>
    <lineage>
        <taxon>Eukaryota</taxon>
        <taxon>Metazoa</taxon>
        <taxon>Ecdysozoa</taxon>
        <taxon>Arthropoda</taxon>
        <taxon>Hexapoda</taxon>
        <taxon>Insecta</taxon>
        <taxon>Pterygota</taxon>
        <taxon>Neoptera</taxon>
        <taxon>Endopterygota</taxon>
        <taxon>Hymenoptera</taxon>
        <taxon>Apocrita</taxon>
        <taxon>Aculeata</taxon>
        <taxon>Formicoidea</taxon>
        <taxon>Formicidae</taxon>
        <taxon>Formicinae</taxon>
        <taxon>Lasius</taxon>
        <taxon>Lasius</taxon>
    </lineage>
</organism>
<sequence>GNLNLPDTVAQALQSTSQGHLSNRPGRHQKSFEECCSKTKKRKVKRIESLSHEELSLTTEIKLRKAGERDSASIVKELCAASPTRGTKMKKARNSSEQKLICLSADQALALIVDANLSTNQYNIIRQQIKGIKNNLYPPSYKVKEAKKQCYPTETSITEISAEVQLQSLIDHTVRRLCQVQEEVFISMDLTTNNNLNIIMKWGCDGLEQNKYRQKFSDKQYSDESLFSISVVPIHIYSGTNDSRKVIWQNPAPSSTRHCRPIKFVFAKESIQLITTEVKKVEDQITALLPTKILVNGIEVLVKVNFEFLHGGWQGLQCCFIMPVHTNVLFVWSETERNEHEYHFTKDRKQKLPFIWTVTPSFMDTVYRMCTPHFISIGN</sequence>
<name>A0A0J7MYT4_LASNI</name>
<dbReference type="PaxDb" id="67767-A0A0J7MYT4"/>
<reference evidence="2 3" key="1">
    <citation type="submission" date="2015-04" db="EMBL/GenBank/DDBJ databases">
        <title>Lasius niger genome sequencing.</title>
        <authorList>
            <person name="Konorov E.A."/>
            <person name="Nikitin M.A."/>
            <person name="Kirill M.V."/>
            <person name="Chang P."/>
        </authorList>
    </citation>
    <scope>NUCLEOTIDE SEQUENCE [LARGE SCALE GENOMIC DNA]</scope>
    <source>
        <tissue evidence="2">Whole</tissue>
    </source>
</reference>
<accession>A0A0J7MYT4</accession>
<proteinExistence type="predicted"/>
<dbReference type="EMBL" id="LBMM01013549">
    <property type="protein sequence ID" value="KMQ85590.1"/>
    <property type="molecule type" value="Genomic_DNA"/>
</dbReference>
<dbReference type="AlphaFoldDB" id="A0A0J7MYT4"/>
<dbReference type="Proteomes" id="UP000036403">
    <property type="component" value="Unassembled WGS sequence"/>
</dbReference>
<feature type="non-terminal residue" evidence="2">
    <location>
        <position position="1"/>
    </location>
</feature>
<protein>
    <submittedName>
        <fullName evidence="2">Out at first protein</fullName>
    </submittedName>
</protein>
<gene>
    <name evidence="2" type="ORF">RF55_15766</name>
</gene>
<comment type="caution">
    <text evidence="2">The sequence shown here is derived from an EMBL/GenBank/DDBJ whole genome shotgun (WGS) entry which is preliminary data.</text>
</comment>
<dbReference type="InterPro" id="IPR058554">
    <property type="entry name" value="RAG1_RNase_H"/>
</dbReference>
<evidence type="ECO:0000313" key="2">
    <source>
        <dbReference type="EMBL" id="KMQ85590.1"/>
    </source>
</evidence>